<name>A0AAD6DAF3_9EURO</name>
<dbReference type="AlphaFoldDB" id="A0AAD6DAF3"/>
<protein>
    <submittedName>
        <fullName evidence="1">Uncharacterized protein</fullName>
    </submittedName>
</protein>
<dbReference type="Proteomes" id="UP001216150">
    <property type="component" value="Unassembled WGS sequence"/>
</dbReference>
<gene>
    <name evidence="1" type="ORF">N7450_011569</name>
</gene>
<proteinExistence type="predicted"/>
<reference evidence="1 2" key="1">
    <citation type="journal article" date="2023" name="IMA Fungus">
        <title>Comparative genomic study of the Penicillium genus elucidates a diverse pangenome and 15 lateral gene transfer events.</title>
        <authorList>
            <person name="Petersen C."/>
            <person name="Sorensen T."/>
            <person name="Nielsen M.R."/>
            <person name="Sondergaard T.E."/>
            <person name="Sorensen J.L."/>
            <person name="Fitzpatrick D.A."/>
            <person name="Frisvad J.C."/>
            <person name="Nielsen K.L."/>
        </authorList>
    </citation>
    <scope>NUCLEOTIDE SEQUENCE [LARGE SCALE GENOMIC DNA]</scope>
    <source>
        <strain evidence="1 2">IBT 29057</strain>
    </source>
</reference>
<evidence type="ECO:0000313" key="2">
    <source>
        <dbReference type="Proteomes" id="UP001216150"/>
    </source>
</evidence>
<accession>A0AAD6DAF3</accession>
<sequence>MNMGWRNDPRGGPLDHAFYPRQHWQHEQALKIMALVEQEEENDHSDRGLHPIERIFGDRIYTNGPDRRLVFQNGSVIWDTTIGAIPQISSIKDVEKTIARIVWLCASLTSIKWSASLYPLPIEVAQALEKRCELRTVIMENEGSHLGEKFQGVS</sequence>
<dbReference type="EMBL" id="JAQJAC010000010">
    <property type="protein sequence ID" value="KAJ5569083.1"/>
    <property type="molecule type" value="Genomic_DNA"/>
</dbReference>
<keyword evidence="2" id="KW-1185">Reference proteome</keyword>
<organism evidence="1 2">
    <name type="scientific">Penicillium hetheringtonii</name>
    <dbReference type="NCBI Taxonomy" id="911720"/>
    <lineage>
        <taxon>Eukaryota</taxon>
        <taxon>Fungi</taxon>
        <taxon>Dikarya</taxon>
        <taxon>Ascomycota</taxon>
        <taxon>Pezizomycotina</taxon>
        <taxon>Eurotiomycetes</taxon>
        <taxon>Eurotiomycetidae</taxon>
        <taxon>Eurotiales</taxon>
        <taxon>Aspergillaceae</taxon>
        <taxon>Penicillium</taxon>
    </lineage>
</organism>
<comment type="caution">
    <text evidence="1">The sequence shown here is derived from an EMBL/GenBank/DDBJ whole genome shotgun (WGS) entry which is preliminary data.</text>
</comment>
<evidence type="ECO:0000313" key="1">
    <source>
        <dbReference type="EMBL" id="KAJ5569083.1"/>
    </source>
</evidence>